<accession>A0A8H6Y3D1</accession>
<keyword evidence="3" id="KW-1185">Reference proteome</keyword>
<gene>
    <name evidence="2" type="ORF">MSAN_01575600</name>
</gene>
<dbReference type="Proteomes" id="UP000623467">
    <property type="component" value="Unassembled WGS sequence"/>
</dbReference>
<dbReference type="EMBL" id="JACAZH010000013">
    <property type="protein sequence ID" value="KAF7351436.1"/>
    <property type="molecule type" value="Genomic_DNA"/>
</dbReference>
<comment type="caution">
    <text evidence="2">The sequence shown here is derived from an EMBL/GenBank/DDBJ whole genome shotgun (WGS) entry which is preliminary data.</text>
</comment>
<dbReference type="AlphaFoldDB" id="A0A8H6Y3D1"/>
<sequence>MIPQTVSEPNGKATAPQDLVFAGTPEPEPAGFPSVWLVPIPDAYVIDSAHWNDEPAPETDPPPRTEFSVDWDGFYGSNLLTRWIWGVEVWGLVIHRYFDLPGCIIPVAYIPRHPLETFVFTVAEPCDVEGKKVFYLFNWDSPLEMNHLYAFRSGFSSVADFHRNRRPDQLVRIMPREDREAETEEALVQCGYQRALRRADGARRESDE</sequence>
<evidence type="ECO:0000256" key="1">
    <source>
        <dbReference type="SAM" id="MobiDB-lite"/>
    </source>
</evidence>
<protein>
    <submittedName>
        <fullName evidence="2">Uncharacterized protein</fullName>
    </submittedName>
</protein>
<name>A0A8H6Y3D1_9AGAR</name>
<evidence type="ECO:0000313" key="2">
    <source>
        <dbReference type="EMBL" id="KAF7351436.1"/>
    </source>
</evidence>
<feature type="region of interest" description="Disordered" evidence="1">
    <location>
        <begin position="1"/>
        <end position="23"/>
    </location>
</feature>
<reference evidence="2" key="1">
    <citation type="submission" date="2020-05" db="EMBL/GenBank/DDBJ databases">
        <title>Mycena genomes resolve the evolution of fungal bioluminescence.</title>
        <authorList>
            <person name="Tsai I.J."/>
        </authorList>
    </citation>
    <scope>NUCLEOTIDE SEQUENCE</scope>
    <source>
        <strain evidence="2">160909Yilan</strain>
    </source>
</reference>
<organism evidence="2 3">
    <name type="scientific">Mycena sanguinolenta</name>
    <dbReference type="NCBI Taxonomy" id="230812"/>
    <lineage>
        <taxon>Eukaryota</taxon>
        <taxon>Fungi</taxon>
        <taxon>Dikarya</taxon>
        <taxon>Basidiomycota</taxon>
        <taxon>Agaricomycotina</taxon>
        <taxon>Agaricomycetes</taxon>
        <taxon>Agaricomycetidae</taxon>
        <taxon>Agaricales</taxon>
        <taxon>Marasmiineae</taxon>
        <taxon>Mycenaceae</taxon>
        <taxon>Mycena</taxon>
    </lineage>
</organism>
<dbReference type="OrthoDB" id="3057163at2759"/>
<evidence type="ECO:0000313" key="3">
    <source>
        <dbReference type="Proteomes" id="UP000623467"/>
    </source>
</evidence>
<proteinExistence type="predicted"/>